<accession>A0ABW3ZZH9</accession>
<protein>
    <submittedName>
        <fullName evidence="1">Bacillithiol system redox-active protein YtxJ</fullName>
    </submittedName>
</protein>
<dbReference type="InterPro" id="IPR022551">
    <property type="entry name" value="BrxC"/>
</dbReference>
<dbReference type="EMBL" id="JBHTNH010000060">
    <property type="protein sequence ID" value="MFD1363578.1"/>
    <property type="molecule type" value="Genomic_DNA"/>
</dbReference>
<evidence type="ECO:0000313" key="2">
    <source>
        <dbReference type="Proteomes" id="UP001597178"/>
    </source>
</evidence>
<dbReference type="Pfam" id="PF11009">
    <property type="entry name" value="BrxC"/>
    <property type="match status" value="1"/>
</dbReference>
<evidence type="ECO:0000313" key="1">
    <source>
        <dbReference type="EMBL" id="MFD1363578.1"/>
    </source>
</evidence>
<comment type="caution">
    <text evidence="1">The sequence shown here is derived from an EMBL/GenBank/DDBJ whole genome shotgun (WGS) entry which is preliminary data.</text>
</comment>
<gene>
    <name evidence="1" type="primary">ytxJ</name>
    <name evidence="1" type="ORF">ACFQ4A_18390</name>
</gene>
<keyword evidence="2" id="KW-1185">Reference proteome</keyword>
<dbReference type="Proteomes" id="UP001597178">
    <property type="component" value="Unassembled WGS sequence"/>
</dbReference>
<organism evidence="1 2">
    <name type="scientific">Lentibacillus salinarum</name>
    <dbReference type="NCBI Taxonomy" id="446820"/>
    <lineage>
        <taxon>Bacteria</taxon>
        <taxon>Bacillati</taxon>
        <taxon>Bacillota</taxon>
        <taxon>Bacilli</taxon>
        <taxon>Bacillales</taxon>
        <taxon>Bacillaceae</taxon>
        <taxon>Lentibacillus</taxon>
    </lineage>
</organism>
<dbReference type="Gene3D" id="3.40.30.10">
    <property type="entry name" value="Glutaredoxin"/>
    <property type="match status" value="1"/>
</dbReference>
<reference evidence="2" key="1">
    <citation type="journal article" date="2019" name="Int. J. Syst. Evol. Microbiol.">
        <title>The Global Catalogue of Microorganisms (GCM) 10K type strain sequencing project: providing services to taxonomists for standard genome sequencing and annotation.</title>
        <authorList>
            <consortium name="The Broad Institute Genomics Platform"/>
            <consortium name="The Broad Institute Genome Sequencing Center for Infectious Disease"/>
            <person name="Wu L."/>
            <person name="Ma J."/>
        </authorList>
    </citation>
    <scope>NUCLEOTIDE SEQUENCE [LARGE SCALE GENOMIC DNA]</scope>
    <source>
        <strain evidence="2">CCUG 54822</strain>
    </source>
</reference>
<proteinExistence type="predicted"/>
<dbReference type="RefSeq" id="WP_382402824.1">
    <property type="nucleotide sequence ID" value="NZ_JBHTNH010000060.1"/>
</dbReference>
<name>A0ABW3ZZH9_9BACI</name>
<dbReference type="NCBIfam" id="TIGR04019">
    <property type="entry name" value="B_thiol_YtxJ"/>
    <property type="match status" value="1"/>
</dbReference>
<sequence length="117" mass="13319">MAELKELQSKEALEQAWERSMEKPVLFFKHSTTCPISAGAFKEYNTYLESAGTDVDAFMVKVIETRELSNQIAEETDVKHESPQIFLIQDKEVLWHTSHSDITTDSINNALQKAESI</sequence>